<feature type="domain" description="F-box associated beta-propeller type 1" evidence="1">
    <location>
        <begin position="117"/>
        <end position="312"/>
    </location>
</feature>
<gene>
    <name evidence="2" type="ORF">OSB04_015586</name>
</gene>
<sequence length="335" mass="38740">MLCEDKPCVYDPQSETMKDTKMFDRELRGLIYGPSFLKLQNFESEMVNFIHCKYVCKKWRNLVLDSSFVNLHLFRSSHTTTTGLMVHQDAKYLSDLGILKWVEIEDKADHHHLRYETILDLNTIPVLQNPHISQMGSVNGLICLWQNSPQHDNTYICNPVTREILILPTPQYHKHLSAIIAYGFGVSSLTGEYKVVRALNRIRSRGQWRTLGGVPFWLYGSEVGVVLNDRCHWILSEYEDAPERICTFDLNTETFELFPSPPFEAVEEVDDHVQSLAVLKGCLCMSDGNDAHFTIWVMKEYGIKKSWHKEVVIKEETVDPSRDSRIGIPYVWSRV</sequence>
<evidence type="ECO:0000313" key="3">
    <source>
        <dbReference type="Proteomes" id="UP001172457"/>
    </source>
</evidence>
<dbReference type="InterPro" id="IPR050796">
    <property type="entry name" value="SCF_F-box_component"/>
</dbReference>
<keyword evidence="3" id="KW-1185">Reference proteome</keyword>
<comment type="caution">
    <text evidence="2">The sequence shown here is derived from an EMBL/GenBank/DDBJ whole genome shotgun (WGS) entry which is preliminary data.</text>
</comment>
<dbReference type="PANTHER" id="PTHR31672">
    <property type="entry name" value="BNACNNG10540D PROTEIN"/>
    <property type="match status" value="1"/>
</dbReference>
<reference evidence="2" key="1">
    <citation type="submission" date="2023-03" db="EMBL/GenBank/DDBJ databases">
        <title>Chromosome-scale reference genome and RAD-based genetic map of yellow starthistle (Centaurea solstitialis) reveal putative structural variation and QTLs associated with invader traits.</title>
        <authorList>
            <person name="Reatini B."/>
            <person name="Cang F.A."/>
            <person name="Jiang Q."/>
            <person name="Mckibben M.T.W."/>
            <person name="Barker M.S."/>
            <person name="Rieseberg L.H."/>
            <person name="Dlugosch K.M."/>
        </authorList>
    </citation>
    <scope>NUCLEOTIDE SEQUENCE</scope>
    <source>
        <strain evidence="2">CAN-66</strain>
        <tissue evidence="2">Leaf</tissue>
    </source>
</reference>
<dbReference type="EMBL" id="JARYMX010000004">
    <property type="protein sequence ID" value="KAJ9551541.1"/>
    <property type="molecule type" value="Genomic_DNA"/>
</dbReference>
<accession>A0AA38WK99</accession>
<organism evidence="2 3">
    <name type="scientific">Centaurea solstitialis</name>
    <name type="common">yellow star-thistle</name>
    <dbReference type="NCBI Taxonomy" id="347529"/>
    <lineage>
        <taxon>Eukaryota</taxon>
        <taxon>Viridiplantae</taxon>
        <taxon>Streptophyta</taxon>
        <taxon>Embryophyta</taxon>
        <taxon>Tracheophyta</taxon>
        <taxon>Spermatophyta</taxon>
        <taxon>Magnoliopsida</taxon>
        <taxon>eudicotyledons</taxon>
        <taxon>Gunneridae</taxon>
        <taxon>Pentapetalae</taxon>
        <taxon>asterids</taxon>
        <taxon>campanulids</taxon>
        <taxon>Asterales</taxon>
        <taxon>Asteraceae</taxon>
        <taxon>Carduoideae</taxon>
        <taxon>Cardueae</taxon>
        <taxon>Centaureinae</taxon>
        <taxon>Centaurea</taxon>
    </lineage>
</organism>
<proteinExistence type="predicted"/>
<dbReference type="PANTHER" id="PTHR31672:SF13">
    <property type="entry name" value="F-BOX PROTEIN CPR30-LIKE"/>
    <property type="match status" value="1"/>
</dbReference>
<protein>
    <recommendedName>
        <fullName evidence="1">F-box associated beta-propeller type 1 domain-containing protein</fullName>
    </recommendedName>
</protein>
<evidence type="ECO:0000313" key="2">
    <source>
        <dbReference type="EMBL" id="KAJ9551541.1"/>
    </source>
</evidence>
<dbReference type="InterPro" id="IPR006527">
    <property type="entry name" value="F-box-assoc_dom_typ1"/>
</dbReference>
<name>A0AA38WK99_9ASTR</name>
<dbReference type="NCBIfam" id="TIGR01640">
    <property type="entry name" value="F_box_assoc_1"/>
    <property type="match status" value="1"/>
</dbReference>
<dbReference type="AlphaFoldDB" id="A0AA38WK99"/>
<dbReference type="Proteomes" id="UP001172457">
    <property type="component" value="Chromosome 4"/>
</dbReference>
<dbReference type="InterPro" id="IPR017451">
    <property type="entry name" value="F-box-assoc_interact_dom"/>
</dbReference>
<dbReference type="Pfam" id="PF07734">
    <property type="entry name" value="FBA_1"/>
    <property type="match status" value="1"/>
</dbReference>
<evidence type="ECO:0000259" key="1">
    <source>
        <dbReference type="Pfam" id="PF07734"/>
    </source>
</evidence>